<dbReference type="InterPro" id="IPR029057">
    <property type="entry name" value="PRTase-like"/>
</dbReference>
<dbReference type="Pfam" id="PF00156">
    <property type="entry name" value="Pribosyltran"/>
    <property type="match status" value="1"/>
</dbReference>
<dbReference type="KEGG" id="tse:THMIRHAS_21330"/>
<protein>
    <submittedName>
        <fullName evidence="2">Bifunctional protein PyrR</fullName>
    </submittedName>
</protein>
<dbReference type="CDD" id="cd06223">
    <property type="entry name" value="PRTases_typeI"/>
    <property type="match status" value="1"/>
</dbReference>
<feature type="domain" description="Phosphoribosyltransferase" evidence="1">
    <location>
        <begin position="12"/>
        <end position="143"/>
    </location>
</feature>
<accession>A0A6F8PXR7</accession>
<dbReference type="RefSeq" id="WP_173273724.1">
    <property type="nucleotide sequence ID" value="NZ_AP021889.1"/>
</dbReference>
<dbReference type="InterPro" id="IPR000836">
    <property type="entry name" value="PRTase_dom"/>
</dbReference>
<organism evidence="2 3">
    <name type="scientific">Thiosulfatimonas sediminis</name>
    <dbReference type="NCBI Taxonomy" id="2675054"/>
    <lineage>
        <taxon>Bacteria</taxon>
        <taxon>Pseudomonadati</taxon>
        <taxon>Pseudomonadota</taxon>
        <taxon>Gammaproteobacteria</taxon>
        <taxon>Thiotrichales</taxon>
        <taxon>Piscirickettsiaceae</taxon>
        <taxon>Thiosulfatimonas</taxon>
    </lineage>
</organism>
<dbReference type="Proteomes" id="UP000501726">
    <property type="component" value="Chromosome"/>
</dbReference>
<sequence length="170" mass="19261">MQELDIDVTALLDQMSRDLIQKMVDRPNPKMIGIRTGGEWIARELHKRMQLPEELGVIDIAFYRDDFSRIGLNPEIKPSDIPWEVEDQHLILVDDLLYTGRTIRSALNEIFDYGRPASVTLVVLLDRKACRELPLQADVVGMQLACSQKIKATGPDPIKIIISEPVEVTV</sequence>
<proteinExistence type="predicted"/>
<dbReference type="Gene3D" id="3.40.50.2020">
    <property type="match status" value="1"/>
</dbReference>
<dbReference type="PANTHER" id="PTHR11608:SF0">
    <property type="entry name" value="BIFUNCTIONAL PROTEIN PYRR"/>
    <property type="match status" value="1"/>
</dbReference>
<dbReference type="PANTHER" id="PTHR11608">
    <property type="entry name" value="BIFUNCTIONAL PROTEIN PYRR"/>
    <property type="match status" value="1"/>
</dbReference>
<dbReference type="EMBL" id="AP021889">
    <property type="protein sequence ID" value="BBP46760.1"/>
    <property type="molecule type" value="Genomic_DNA"/>
</dbReference>
<evidence type="ECO:0000259" key="1">
    <source>
        <dbReference type="Pfam" id="PF00156"/>
    </source>
</evidence>
<dbReference type="AlphaFoldDB" id="A0A6F8PXR7"/>
<dbReference type="SUPFAM" id="SSF53271">
    <property type="entry name" value="PRTase-like"/>
    <property type="match status" value="1"/>
</dbReference>
<reference evidence="3" key="1">
    <citation type="submission" date="2019-11" db="EMBL/GenBank/DDBJ databases">
        <title>Isolation and characterization of two novel species in the genus Thiomicrorhabdus.</title>
        <authorList>
            <person name="Mochizuki J."/>
            <person name="Kojima H."/>
            <person name="Fukui M."/>
        </authorList>
    </citation>
    <scope>NUCLEOTIDE SEQUENCE [LARGE SCALE GENOMIC DNA]</scope>
    <source>
        <strain evidence="3">aks77</strain>
    </source>
</reference>
<evidence type="ECO:0000313" key="2">
    <source>
        <dbReference type="EMBL" id="BBP46760.1"/>
    </source>
</evidence>
<evidence type="ECO:0000313" key="3">
    <source>
        <dbReference type="Proteomes" id="UP000501726"/>
    </source>
</evidence>
<dbReference type="InterPro" id="IPR050137">
    <property type="entry name" value="PyrR_bifunctional"/>
</dbReference>
<keyword evidence="3" id="KW-1185">Reference proteome</keyword>
<name>A0A6F8PXR7_9GAMM</name>
<dbReference type="NCBIfam" id="NF003545">
    <property type="entry name" value="PRK05205.1-1"/>
    <property type="match status" value="1"/>
</dbReference>
<gene>
    <name evidence="2" type="primary">pyrR</name>
    <name evidence="2" type="ORF">THMIRHAS_21330</name>
</gene>